<evidence type="ECO:0008006" key="2">
    <source>
        <dbReference type="Google" id="ProtNLM"/>
    </source>
</evidence>
<dbReference type="Gene3D" id="3.40.50.10320">
    <property type="entry name" value="LmbE-like"/>
    <property type="match status" value="1"/>
</dbReference>
<dbReference type="PANTHER" id="PTHR12993:SF30">
    <property type="entry name" value="N-ACETYL-ALPHA-D-GLUCOSAMINYL L-MALATE DEACETYLASE 1"/>
    <property type="match status" value="1"/>
</dbReference>
<dbReference type="PANTHER" id="PTHR12993">
    <property type="entry name" value="N-ACETYLGLUCOSAMINYL-PHOSPHATIDYLINOSITOL DE-N-ACETYLASE-RELATED"/>
    <property type="match status" value="1"/>
</dbReference>
<evidence type="ECO:0000313" key="1">
    <source>
        <dbReference type="EMBL" id="SVB76382.1"/>
    </source>
</evidence>
<protein>
    <recommendedName>
        <fullName evidence="2">PIG-L family deacetylase</fullName>
    </recommendedName>
</protein>
<dbReference type="EMBL" id="UINC01056399">
    <property type="protein sequence ID" value="SVB76382.1"/>
    <property type="molecule type" value="Genomic_DNA"/>
</dbReference>
<accession>A0A382GNB2</accession>
<dbReference type="InterPro" id="IPR003737">
    <property type="entry name" value="GlcNAc_PI_deacetylase-related"/>
</dbReference>
<reference evidence="1" key="1">
    <citation type="submission" date="2018-05" db="EMBL/GenBank/DDBJ databases">
        <authorList>
            <person name="Lanie J.A."/>
            <person name="Ng W.-L."/>
            <person name="Kazmierczak K.M."/>
            <person name="Andrzejewski T.M."/>
            <person name="Davidsen T.M."/>
            <person name="Wayne K.J."/>
            <person name="Tettelin H."/>
            <person name="Glass J.I."/>
            <person name="Rusch D."/>
            <person name="Podicherti R."/>
            <person name="Tsui H.-C.T."/>
            <person name="Winkler M.E."/>
        </authorList>
    </citation>
    <scope>NUCLEOTIDE SEQUENCE</scope>
</reference>
<name>A0A382GNB2_9ZZZZ</name>
<dbReference type="Pfam" id="PF02585">
    <property type="entry name" value="PIG-L"/>
    <property type="match status" value="1"/>
</dbReference>
<organism evidence="1">
    <name type="scientific">marine metagenome</name>
    <dbReference type="NCBI Taxonomy" id="408172"/>
    <lineage>
        <taxon>unclassified sequences</taxon>
        <taxon>metagenomes</taxon>
        <taxon>ecological metagenomes</taxon>
    </lineage>
</organism>
<dbReference type="InterPro" id="IPR024078">
    <property type="entry name" value="LmbE-like_dom_sf"/>
</dbReference>
<dbReference type="GO" id="GO:0016811">
    <property type="term" value="F:hydrolase activity, acting on carbon-nitrogen (but not peptide) bonds, in linear amides"/>
    <property type="evidence" value="ECO:0007669"/>
    <property type="project" value="TreeGrafter"/>
</dbReference>
<dbReference type="AlphaFoldDB" id="A0A382GNB2"/>
<proteinExistence type="predicted"/>
<dbReference type="SUPFAM" id="SSF102588">
    <property type="entry name" value="LmbE-like"/>
    <property type="match status" value="1"/>
</dbReference>
<sequence length="247" mass="27985">MAIGAHPDDIEFGCSGTLIKHKERGDKVVYVCMTSTESKSGTGGEVLRSLEQLKDEVKCATELIGCDYVEFAPFIDLHVPFNFESVSALDGMMQTYKIDTVYTHWAGDSNQDHIATFKATMAAARYVPNVFCYEQIPIPRHTENEMNVNYYQDITDYMDSKLEVAKCHQSQIEKYKKEGFDVPHRLKVLAEYRGIQANCKYAEGFNVIKKVEKEPEAQADDVAKALGHMDEEGQYITWPLDSRDGKK</sequence>
<gene>
    <name evidence="1" type="ORF">METZ01_LOCUS229236</name>
</gene>